<gene>
    <name evidence="1" type="ORF">KI387_023349</name>
</gene>
<dbReference type="Proteomes" id="UP000824469">
    <property type="component" value="Unassembled WGS sequence"/>
</dbReference>
<dbReference type="AlphaFoldDB" id="A0AA38LBP7"/>
<evidence type="ECO:0000313" key="2">
    <source>
        <dbReference type="Proteomes" id="UP000824469"/>
    </source>
</evidence>
<sequence>MISTNIIADAIGLSAAGDVYFKCSLCSEMQDFIAPGDKPVKYLSGYTRDSLPPPWDRIAEVIMRYFTIDGRYLLVYGPHFFILLHLCWDKKINLAVFIFQSLDHFFHLARNGEGAILHQGLVNLISSTLNKLQRAFTTLKACESFTDTTRIAIAKDCFELLALTDQLAEDSGSPRAKNVVTELKKLI</sequence>
<organism evidence="1 2">
    <name type="scientific">Taxus chinensis</name>
    <name type="common">Chinese yew</name>
    <name type="synonym">Taxus wallichiana var. chinensis</name>
    <dbReference type="NCBI Taxonomy" id="29808"/>
    <lineage>
        <taxon>Eukaryota</taxon>
        <taxon>Viridiplantae</taxon>
        <taxon>Streptophyta</taxon>
        <taxon>Embryophyta</taxon>
        <taxon>Tracheophyta</taxon>
        <taxon>Spermatophyta</taxon>
        <taxon>Pinopsida</taxon>
        <taxon>Pinidae</taxon>
        <taxon>Conifers II</taxon>
        <taxon>Cupressales</taxon>
        <taxon>Taxaceae</taxon>
        <taxon>Taxus</taxon>
    </lineage>
</organism>
<keyword evidence="2" id="KW-1185">Reference proteome</keyword>
<evidence type="ECO:0000313" key="1">
    <source>
        <dbReference type="EMBL" id="KAH9314722.1"/>
    </source>
</evidence>
<reference evidence="1 2" key="1">
    <citation type="journal article" date="2021" name="Nat. Plants">
        <title>The Taxus genome provides insights into paclitaxel biosynthesis.</title>
        <authorList>
            <person name="Xiong X."/>
            <person name="Gou J."/>
            <person name="Liao Q."/>
            <person name="Li Y."/>
            <person name="Zhou Q."/>
            <person name="Bi G."/>
            <person name="Li C."/>
            <person name="Du R."/>
            <person name="Wang X."/>
            <person name="Sun T."/>
            <person name="Guo L."/>
            <person name="Liang H."/>
            <person name="Lu P."/>
            <person name="Wu Y."/>
            <person name="Zhang Z."/>
            <person name="Ro D.K."/>
            <person name="Shang Y."/>
            <person name="Huang S."/>
            <person name="Yan J."/>
        </authorList>
    </citation>
    <scope>NUCLEOTIDE SEQUENCE [LARGE SCALE GENOMIC DNA]</scope>
    <source>
        <strain evidence="1">Ta-2019</strain>
    </source>
</reference>
<protein>
    <submittedName>
        <fullName evidence="1">Uncharacterized protein</fullName>
    </submittedName>
</protein>
<name>A0AA38LBP7_TAXCH</name>
<accession>A0AA38LBP7</accession>
<proteinExistence type="predicted"/>
<comment type="caution">
    <text evidence="1">The sequence shown here is derived from an EMBL/GenBank/DDBJ whole genome shotgun (WGS) entry which is preliminary data.</text>
</comment>
<dbReference type="EMBL" id="JAHRHJ020000005">
    <property type="protein sequence ID" value="KAH9314722.1"/>
    <property type="molecule type" value="Genomic_DNA"/>
</dbReference>